<feature type="compositionally biased region" description="Basic and acidic residues" evidence="1">
    <location>
        <begin position="370"/>
        <end position="381"/>
    </location>
</feature>
<feature type="compositionally biased region" description="Basic and acidic residues" evidence="1">
    <location>
        <begin position="497"/>
        <end position="506"/>
    </location>
</feature>
<feature type="compositionally biased region" description="Basic and acidic residues" evidence="1">
    <location>
        <begin position="543"/>
        <end position="555"/>
    </location>
</feature>
<name>C5FDB8_ARTOC</name>
<feature type="compositionally biased region" description="Basic and acidic residues" evidence="1">
    <location>
        <begin position="216"/>
        <end position="226"/>
    </location>
</feature>
<organism evidence="2 3">
    <name type="scientific">Arthroderma otae (strain ATCC MYA-4605 / CBS 113480)</name>
    <name type="common">Microsporum canis</name>
    <dbReference type="NCBI Taxonomy" id="554155"/>
    <lineage>
        <taxon>Eukaryota</taxon>
        <taxon>Fungi</taxon>
        <taxon>Dikarya</taxon>
        <taxon>Ascomycota</taxon>
        <taxon>Pezizomycotina</taxon>
        <taxon>Eurotiomycetes</taxon>
        <taxon>Eurotiomycetidae</taxon>
        <taxon>Onygenales</taxon>
        <taxon>Arthrodermataceae</taxon>
        <taxon>Microsporum</taxon>
    </lineage>
</organism>
<keyword evidence="3" id="KW-1185">Reference proteome</keyword>
<dbReference type="GeneID" id="9226605"/>
<dbReference type="HOGENOM" id="CLU_009400_2_0_1"/>
<feature type="compositionally biased region" description="Basic and acidic residues" evidence="1">
    <location>
        <begin position="141"/>
        <end position="152"/>
    </location>
</feature>
<dbReference type="InterPro" id="IPR021582">
    <property type="entry name" value="Aim21"/>
</dbReference>
<dbReference type="OrthoDB" id="5386574at2759"/>
<dbReference type="RefSeq" id="XP_002850676.1">
    <property type="nucleotide sequence ID" value="XM_002850630.1"/>
</dbReference>
<feature type="region of interest" description="Disordered" evidence="1">
    <location>
        <begin position="618"/>
        <end position="680"/>
    </location>
</feature>
<feature type="region of interest" description="Disordered" evidence="1">
    <location>
        <begin position="762"/>
        <end position="867"/>
    </location>
</feature>
<feature type="compositionally biased region" description="Basic and acidic residues" evidence="1">
    <location>
        <begin position="854"/>
        <end position="867"/>
    </location>
</feature>
<feature type="compositionally biased region" description="Basic and acidic residues" evidence="1">
    <location>
        <begin position="101"/>
        <end position="111"/>
    </location>
</feature>
<sequence length="867" mass="94754">MSTKAPPPIPPRPTRSPNNAPSSSANPRDTPTPNKNQRIPNTVFLISNWNHPMYRQAGKSYINDEESGIPEIGQRVPMYPDAGDVQAPSPSPGPTSPHGNQDGHSRTRSRQESSIPPGSYGLHGHGVTPDDPFEKSWYQKHPKELALEEQALHRSGVGSPRPEWAMSSEGLNEIVKSSATTGTSNEIMGTPDEEIGNIMTEELASRLQSPPTESSLQHEVRDEKPTVEALSESQKAAGGTDRTHGSQEVKIHVSEPIHHQHHPDGFALAPEPDDKHEGDVHDNGEDVPVLAADEVDPNSAGLQPAVSPSFEHRNREHCKRETEASQQKQTTRSMSTVNKAPDFQLEGQSGNEATPVKHTKEYEPLFPNDDNERHPSPEHRFKSPVSQTHRFPSKDIWEDAPSSTQLHATVSTPDIPKRPKRNGSEPESPFETPEQEQERVREADKLKEKSGLEETPVHLDKSESQEYHSKQRFPSRDIWEEAPESQQLTASVEIPEDSEKNEKLEKPSLPSLPPRPSRQPDRSSTEEQTDVSPTKTQVVSPTELKKRPSIPDRPKPQVPQRPTKKKNHEAGETLTKTISGEPTDEAVRPVPRAKPAIPPRGVGPKIAALKAGFLSDLDSRLKLGPPAPKPKEKESEEVEKTVEKGPLSDARKGRARGPPRRKPAVKANPAVEEIAKPQTPEIKIADPWNIWSIGPDGEVNVSSGQSGNSPFEPNDIQSEFPVAPPPTKATVSPPSYLEAQPPDALNINKAVESMVIPKVEDNQAISEVPSPPAVDEPASSHLASSEHQEESNPPMEADTHEPEEDKTKPEPYSGLKASEEAPNAAGIMDKEAGIEETTVPAIEAIEIPASAIESKVEAGDANTSEKQ</sequence>
<feature type="compositionally biased region" description="Polar residues" evidence="1">
    <location>
        <begin position="324"/>
        <end position="338"/>
    </location>
</feature>
<feature type="compositionally biased region" description="Pro residues" evidence="1">
    <location>
        <begin position="1"/>
        <end position="14"/>
    </location>
</feature>
<evidence type="ECO:0000313" key="2">
    <source>
        <dbReference type="EMBL" id="EEQ27892.1"/>
    </source>
</evidence>
<feature type="compositionally biased region" description="Basic and acidic residues" evidence="1">
    <location>
        <begin position="629"/>
        <end position="643"/>
    </location>
</feature>
<feature type="compositionally biased region" description="Polar residues" evidence="1">
    <location>
        <begin position="401"/>
        <end position="412"/>
    </location>
</feature>
<feature type="compositionally biased region" description="Low complexity" evidence="1">
    <location>
        <begin position="840"/>
        <end position="853"/>
    </location>
</feature>
<feature type="region of interest" description="Disordered" evidence="1">
    <location>
        <begin position="1"/>
        <end position="603"/>
    </location>
</feature>
<accession>C5FDB8</accession>
<dbReference type="OMA" id="PRPDWAM"/>
<feature type="compositionally biased region" description="Polar residues" evidence="1">
    <location>
        <begin position="530"/>
        <end position="540"/>
    </location>
</feature>
<feature type="compositionally biased region" description="Polar residues" evidence="1">
    <location>
        <begin position="29"/>
        <end position="50"/>
    </location>
</feature>
<feature type="compositionally biased region" description="Basic and acidic residues" evidence="1">
    <location>
        <begin position="241"/>
        <end position="264"/>
    </location>
</feature>
<feature type="compositionally biased region" description="Polar residues" evidence="1">
    <location>
        <begin position="700"/>
        <end position="717"/>
    </location>
</feature>
<gene>
    <name evidence="2" type="ORF">MCYG_00780</name>
</gene>
<feature type="region of interest" description="Disordered" evidence="1">
    <location>
        <begin position="695"/>
        <end position="744"/>
    </location>
</feature>
<reference evidence="3" key="1">
    <citation type="journal article" date="2012" name="MBio">
        <title>Comparative genome analysis of Trichophyton rubrum and related dermatophytes reveals candidate genes involved in infection.</title>
        <authorList>
            <person name="Martinez D.A."/>
            <person name="Oliver B.G."/>
            <person name="Graeser Y."/>
            <person name="Goldberg J.M."/>
            <person name="Li W."/>
            <person name="Martinez-Rossi N.M."/>
            <person name="Monod M."/>
            <person name="Shelest E."/>
            <person name="Barton R.C."/>
            <person name="Birch E."/>
            <person name="Brakhage A.A."/>
            <person name="Chen Z."/>
            <person name="Gurr S.J."/>
            <person name="Heiman D."/>
            <person name="Heitman J."/>
            <person name="Kosti I."/>
            <person name="Rossi A."/>
            <person name="Saif S."/>
            <person name="Samalova M."/>
            <person name="Saunders C.W."/>
            <person name="Shea T."/>
            <person name="Summerbell R.C."/>
            <person name="Xu J."/>
            <person name="Young S."/>
            <person name="Zeng Q."/>
            <person name="Birren B.W."/>
            <person name="Cuomo C.A."/>
            <person name="White T.C."/>
        </authorList>
    </citation>
    <scope>NUCLEOTIDE SEQUENCE [LARGE SCALE GENOMIC DNA]</scope>
    <source>
        <strain evidence="3">ATCC MYA-4605 / CBS 113480</strain>
    </source>
</reference>
<feature type="compositionally biased region" description="Basic and acidic residues" evidence="1">
    <location>
        <begin position="272"/>
        <end position="284"/>
    </location>
</feature>
<feature type="compositionally biased region" description="Basic and acidic residues" evidence="1">
    <location>
        <begin position="797"/>
        <end position="809"/>
    </location>
</feature>
<feature type="compositionally biased region" description="Basic residues" evidence="1">
    <location>
        <begin position="653"/>
        <end position="664"/>
    </location>
</feature>
<evidence type="ECO:0000313" key="3">
    <source>
        <dbReference type="Proteomes" id="UP000002035"/>
    </source>
</evidence>
<feature type="compositionally biased region" description="Polar residues" evidence="1">
    <location>
        <begin position="175"/>
        <end position="187"/>
    </location>
</feature>
<evidence type="ECO:0008006" key="4">
    <source>
        <dbReference type="Google" id="ProtNLM"/>
    </source>
</evidence>
<dbReference type="Proteomes" id="UP000002035">
    <property type="component" value="Unassembled WGS sequence"/>
</dbReference>
<dbReference type="eggNOG" id="ENOG502SPD4">
    <property type="taxonomic scope" value="Eukaryota"/>
</dbReference>
<dbReference type="STRING" id="554155.C5FDB8"/>
<feature type="compositionally biased region" description="Polar residues" evidence="1">
    <location>
        <begin position="206"/>
        <end position="215"/>
    </location>
</feature>
<proteinExistence type="predicted"/>
<feature type="compositionally biased region" description="Low complexity" evidence="1">
    <location>
        <begin position="15"/>
        <end position="28"/>
    </location>
</feature>
<dbReference type="AlphaFoldDB" id="C5FDB8"/>
<dbReference type="VEuPathDB" id="FungiDB:MCYG_00780"/>
<dbReference type="Pfam" id="PF11489">
    <property type="entry name" value="Aim21"/>
    <property type="match status" value="1"/>
</dbReference>
<feature type="compositionally biased region" description="Basic and acidic residues" evidence="1">
    <location>
        <begin position="310"/>
        <end position="323"/>
    </location>
</feature>
<dbReference type="EMBL" id="DS995701">
    <property type="protein sequence ID" value="EEQ27892.1"/>
    <property type="molecule type" value="Genomic_DNA"/>
</dbReference>
<protein>
    <recommendedName>
        <fullName evidence="4">Altered inheritance of mitochondria protein 21</fullName>
    </recommendedName>
</protein>
<evidence type="ECO:0000256" key="1">
    <source>
        <dbReference type="SAM" id="MobiDB-lite"/>
    </source>
</evidence>
<feature type="compositionally biased region" description="Basic and acidic residues" evidence="1">
    <location>
        <begin position="436"/>
        <end position="479"/>
    </location>
</feature>